<feature type="domain" description="GST C-terminal" evidence="7">
    <location>
        <begin position="95"/>
        <end position="280"/>
    </location>
</feature>
<dbReference type="Gene3D" id="1.20.1050.10">
    <property type="match status" value="1"/>
</dbReference>
<dbReference type="InterPro" id="IPR004046">
    <property type="entry name" value="GST_C"/>
</dbReference>
<accession>A0ABZ1DAW5</accession>
<evidence type="ECO:0000256" key="4">
    <source>
        <dbReference type="RuleBase" id="RU003494"/>
    </source>
</evidence>
<feature type="domain" description="GST N-terminal" evidence="6">
    <location>
        <begin position="1"/>
        <end position="89"/>
    </location>
</feature>
<dbReference type="Pfam" id="PF02798">
    <property type="entry name" value="GST_N"/>
    <property type="match status" value="1"/>
</dbReference>
<evidence type="ECO:0000256" key="5">
    <source>
        <dbReference type="SAM" id="MobiDB-lite"/>
    </source>
</evidence>
<dbReference type="EC" id="2.5.1.18" evidence="1"/>
<keyword evidence="2" id="KW-0808">Transferase</keyword>
<dbReference type="InterPro" id="IPR010987">
    <property type="entry name" value="Glutathione-S-Trfase_C-like"/>
</dbReference>
<dbReference type="PROSITE" id="PS50405">
    <property type="entry name" value="GST_CTER"/>
    <property type="match status" value="1"/>
</dbReference>
<evidence type="ECO:0000313" key="8">
    <source>
        <dbReference type="EMBL" id="WRT70475.1"/>
    </source>
</evidence>
<comment type="catalytic activity">
    <reaction evidence="3">
        <text>RX + glutathione = an S-substituted glutathione + a halide anion + H(+)</text>
        <dbReference type="Rhea" id="RHEA:16437"/>
        <dbReference type="ChEBI" id="CHEBI:15378"/>
        <dbReference type="ChEBI" id="CHEBI:16042"/>
        <dbReference type="ChEBI" id="CHEBI:17792"/>
        <dbReference type="ChEBI" id="CHEBI:57925"/>
        <dbReference type="ChEBI" id="CHEBI:90779"/>
        <dbReference type="EC" id="2.5.1.18"/>
    </reaction>
</comment>
<dbReference type="InterPro" id="IPR004045">
    <property type="entry name" value="Glutathione_S-Trfase_N"/>
</dbReference>
<feature type="compositionally biased region" description="Basic and acidic residues" evidence="5">
    <location>
        <begin position="215"/>
        <end position="229"/>
    </location>
</feature>
<dbReference type="SFLD" id="SFLDS00019">
    <property type="entry name" value="Glutathione_Transferase_(cytos"/>
    <property type="match status" value="1"/>
</dbReference>
<dbReference type="Proteomes" id="UP001329825">
    <property type="component" value="Chromosome 11"/>
</dbReference>
<gene>
    <name evidence="8" type="ORF">IL334_007473</name>
</gene>
<keyword evidence="9" id="KW-1185">Reference proteome</keyword>
<dbReference type="PANTHER" id="PTHR43900">
    <property type="entry name" value="GLUTATHIONE S-TRANSFERASE RHO"/>
    <property type="match status" value="1"/>
</dbReference>
<dbReference type="Pfam" id="PF00043">
    <property type="entry name" value="GST_C"/>
    <property type="match status" value="1"/>
</dbReference>
<dbReference type="InterPro" id="IPR036249">
    <property type="entry name" value="Thioredoxin-like_sf"/>
</dbReference>
<dbReference type="InterPro" id="IPR040079">
    <property type="entry name" value="Glutathione_S-Trfase"/>
</dbReference>
<evidence type="ECO:0000313" key="9">
    <source>
        <dbReference type="Proteomes" id="UP001329825"/>
    </source>
</evidence>
<name>A0ABZ1DAW5_9TREE</name>
<evidence type="ECO:0000256" key="1">
    <source>
        <dbReference type="ARBA" id="ARBA00012452"/>
    </source>
</evidence>
<protein>
    <recommendedName>
        <fullName evidence="1">glutathione transferase</fullName>
        <ecNumber evidence="1">2.5.1.18</ecNumber>
    </recommendedName>
</protein>
<dbReference type="Gene3D" id="3.40.30.10">
    <property type="entry name" value="Glutaredoxin"/>
    <property type="match status" value="1"/>
</dbReference>
<evidence type="ECO:0000259" key="7">
    <source>
        <dbReference type="PROSITE" id="PS50405"/>
    </source>
</evidence>
<dbReference type="RefSeq" id="XP_062795214.1">
    <property type="nucleotide sequence ID" value="XM_062939163.1"/>
</dbReference>
<comment type="similarity">
    <text evidence="4">Belongs to the GST superfamily.</text>
</comment>
<dbReference type="SUPFAM" id="SSF47616">
    <property type="entry name" value="GST C-terminal domain-like"/>
    <property type="match status" value="1"/>
</dbReference>
<sequence>MVFILYGNILATHYRAVLICAAEMGLLDTPSFETRHVDWKNLWAPRNDFDYDASPFKRIPWLEDTEAGITLYESRAIVKYLAMNTGSSLLPNMNDPVEMARFEVACSIELGDFSVFTKPLLYELVQAPHVHQQPTNQILVESYKRTLEKTFKGYEKILSRQPYLAGDKLTVVDLFHIPNAHWLWTVGDLPELGDGTLLLPNQEKVNSDGTLPIPEEQRDGTLPFPKEEADGNLPVPQGVYLPHLQAWWARLIQRESVKKINAEFDKGLKEAEEARKNKPPTQ</sequence>
<dbReference type="SUPFAM" id="SSF52833">
    <property type="entry name" value="Thioredoxin-like"/>
    <property type="match status" value="1"/>
</dbReference>
<evidence type="ECO:0000256" key="2">
    <source>
        <dbReference type="ARBA" id="ARBA00022679"/>
    </source>
</evidence>
<dbReference type="InterPro" id="IPR036282">
    <property type="entry name" value="Glutathione-S-Trfase_C_sf"/>
</dbReference>
<feature type="region of interest" description="Disordered" evidence="5">
    <location>
        <begin position="203"/>
        <end position="229"/>
    </location>
</feature>
<dbReference type="EMBL" id="CP141891">
    <property type="protein sequence ID" value="WRT70475.1"/>
    <property type="molecule type" value="Genomic_DNA"/>
</dbReference>
<dbReference type="PROSITE" id="PS50404">
    <property type="entry name" value="GST_NTER"/>
    <property type="match status" value="1"/>
</dbReference>
<evidence type="ECO:0000256" key="3">
    <source>
        <dbReference type="ARBA" id="ARBA00047960"/>
    </source>
</evidence>
<evidence type="ECO:0000259" key="6">
    <source>
        <dbReference type="PROSITE" id="PS50404"/>
    </source>
</evidence>
<organism evidence="8 9">
    <name type="scientific">Kwoniella shivajii</name>
    <dbReference type="NCBI Taxonomy" id="564305"/>
    <lineage>
        <taxon>Eukaryota</taxon>
        <taxon>Fungi</taxon>
        <taxon>Dikarya</taxon>
        <taxon>Basidiomycota</taxon>
        <taxon>Agaricomycotina</taxon>
        <taxon>Tremellomycetes</taxon>
        <taxon>Tremellales</taxon>
        <taxon>Cryptococcaceae</taxon>
        <taxon>Kwoniella</taxon>
    </lineage>
</organism>
<dbReference type="GeneID" id="87959603"/>
<dbReference type="PANTHER" id="PTHR43900:SF3">
    <property type="entry name" value="GLUTATHIONE S-TRANSFERASE RHO"/>
    <property type="match status" value="1"/>
</dbReference>
<proteinExistence type="inferred from homology"/>
<reference evidence="8 9" key="1">
    <citation type="submission" date="2024-01" db="EMBL/GenBank/DDBJ databases">
        <title>Comparative genomics of Cryptococcus and Kwoniella reveals pathogenesis evolution and contrasting modes of karyotype evolution via chromosome fusion or intercentromeric recombination.</title>
        <authorList>
            <person name="Coelho M.A."/>
            <person name="David-Palma M."/>
            <person name="Shea T."/>
            <person name="Bowers K."/>
            <person name="McGinley-Smith S."/>
            <person name="Mohammad A.W."/>
            <person name="Gnirke A."/>
            <person name="Yurkov A.M."/>
            <person name="Nowrousian M."/>
            <person name="Sun S."/>
            <person name="Cuomo C.A."/>
            <person name="Heitman J."/>
        </authorList>
    </citation>
    <scope>NUCLEOTIDE SEQUENCE [LARGE SCALE GENOMIC DNA]</scope>
    <source>
        <strain evidence="8">CBS 11374</strain>
    </source>
</reference>